<evidence type="ECO:0000313" key="1">
    <source>
        <dbReference type="EMBL" id="GFQ92769.1"/>
    </source>
</evidence>
<dbReference type="EMBL" id="BMAO01024069">
    <property type="protein sequence ID" value="GFQ92769.1"/>
    <property type="molecule type" value="Genomic_DNA"/>
</dbReference>
<reference evidence="1" key="1">
    <citation type="submission" date="2020-07" db="EMBL/GenBank/DDBJ databases">
        <title>Multicomponent nature underlies the extraordinary mechanical properties of spider dragline silk.</title>
        <authorList>
            <person name="Kono N."/>
            <person name="Nakamura H."/>
            <person name="Mori M."/>
            <person name="Yoshida Y."/>
            <person name="Ohtoshi R."/>
            <person name="Malay A.D."/>
            <person name="Moran D.A.P."/>
            <person name="Tomita M."/>
            <person name="Numata K."/>
            <person name="Arakawa K."/>
        </authorList>
    </citation>
    <scope>NUCLEOTIDE SEQUENCE</scope>
</reference>
<keyword evidence="2" id="KW-1185">Reference proteome</keyword>
<evidence type="ECO:0000313" key="2">
    <source>
        <dbReference type="Proteomes" id="UP000887116"/>
    </source>
</evidence>
<dbReference type="Proteomes" id="UP000887116">
    <property type="component" value="Unassembled WGS sequence"/>
</dbReference>
<dbReference type="AlphaFoldDB" id="A0A8X6HTX6"/>
<gene>
    <name evidence="1" type="ORF">TNCT_701551</name>
</gene>
<proteinExistence type="predicted"/>
<accession>A0A8X6HTX6</accession>
<name>A0A8X6HTX6_TRICU</name>
<organism evidence="1 2">
    <name type="scientific">Trichonephila clavata</name>
    <name type="common">Joro spider</name>
    <name type="synonym">Nephila clavata</name>
    <dbReference type="NCBI Taxonomy" id="2740835"/>
    <lineage>
        <taxon>Eukaryota</taxon>
        <taxon>Metazoa</taxon>
        <taxon>Ecdysozoa</taxon>
        <taxon>Arthropoda</taxon>
        <taxon>Chelicerata</taxon>
        <taxon>Arachnida</taxon>
        <taxon>Araneae</taxon>
        <taxon>Araneomorphae</taxon>
        <taxon>Entelegynae</taxon>
        <taxon>Araneoidea</taxon>
        <taxon>Nephilidae</taxon>
        <taxon>Trichonephila</taxon>
    </lineage>
</organism>
<comment type="caution">
    <text evidence="1">The sequence shown here is derived from an EMBL/GenBank/DDBJ whole genome shotgun (WGS) entry which is preliminary data.</text>
</comment>
<sequence>MPSFYEICLFELAFEIIKNCKVKEQPIPRLEVESTPSEPLITTNDNNTIPVVRSATVYYICQALELKAVLVPSDDTNPEEIQTPSRKVKQATSNPVVYSYTLLKICEALDLTVQLRPEHERPVFVNPKKRQTPVVYSPAVFHICKALQLDAQLADVSEK</sequence>
<protein>
    <submittedName>
        <fullName evidence="1">Uncharacterized protein</fullName>
    </submittedName>
</protein>